<dbReference type="Proteomes" id="UP000292535">
    <property type="component" value="Unassembled WGS sequence"/>
</dbReference>
<evidence type="ECO:0008006" key="3">
    <source>
        <dbReference type="Google" id="ProtNLM"/>
    </source>
</evidence>
<dbReference type="RefSeq" id="WP_101454367.1">
    <property type="nucleotide sequence ID" value="NZ_JAQDHB010000001.1"/>
</dbReference>
<dbReference type="InterPro" id="IPR010064">
    <property type="entry name" value="HK97-gp10_tail"/>
</dbReference>
<comment type="caution">
    <text evidence="1">The sequence shown here is derived from an EMBL/GenBank/DDBJ whole genome shotgun (WGS) entry which is preliminary data.</text>
</comment>
<protein>
    <recommendedName>
        <fullName evidence="3">HK97 gp10 family phage protein</fullName>
    </recommendedName>
</protein>
<dbReference type="AlphaFoldDB" id="A0A4Q5ADZ2"/>
<accession>A0A4Q5ADZ2</accession>
<reference evidence="1 2" key="1">
    <citation type="submission" date="2018-12" db="EMBL/GenBank/DDBJ databases">
        <title>Unveiling genomic diversity among members of the Bifidobacterium pseudolongum species, a widely distributed gut commensal of the animal kingdom.</title>
        <authorList>
            <person name="Lugli G.A."/>
            <person name="Duranti S."/>
            <person name="Albert K."/>
            <person name="Mancabelli L."/>
            <person name="Napoli S."/>
            <person name="Viappiani A."/>
            <person name="Anzalone R."/>
            <person name="Longhi G."/>
            <person name="Milani C."/>
            <person name="Turroni F."/>
            <person name="Alessandri G."/>
            <person name="Sela D.A."/>
            <person name="Van Sinderen D."/>
            <person name="Ventura M."/>
        </authorList>
    </citation>
    <scope>NUCLEOTIDE SEQUENCE [LARGE SCALE GENOMIC DNA]</scope>
    <source>
        <strain evidence="1 2">2032B</strain>
    </source>
</reference>
<dbReference type="Pfam" id="PF04883">
    <property type="entry name" value="HK97-gp10_like"/>
    <property type="match status" value="1"/>
</dbReference>
<gene>
    <name evidence="1" type="ORF">PG2032B_1072</name>
</gene>
<name>A0A4Q5ADZ2_9BIFI</name>
<sequence>MSRARIHIDFDEGFFDEVLNSPNVRAQVDLAANRMLAEARATAPVDSGRYRDSLHIEHVMHEHRQTALVVADSDNAMLVESQTGNLARARRKAKA</sequence>
<evidence type="ECO:0000313" key="1">
    <source>
        <dbReference type="EMBL" id="RYQ26476.1"/>
    </source>
</evidence>
<dbReference type="EMBL" id="RYUQ01000002">
    <property type="protein sequence ID" value="RYQ26476.1"/>
    <property type="molecule type" value="Genomic_DNA"/>
</dbReference>
<organism evidence="1 2">
    <name type="scientific">Bifidobacterium pseudolongum subsp. globosum</name>
    <dbReference type="NCBI Taxonomy" id="1690"/>
    <lineage>
        <taxon>Bacteria</taxon>
        <taxon>Bacillati</taxon>
        <taxon>Actinomycetota</taxon>
        <taxon>Actinomycetes</taxon>
        <taxon>Bifidobacteriales</taxon>
        <taxon>Bifidobacteriaceae</taxon>
        <taxon>Bifidobacterium</taxon>
    </lineage>
</organism>
<proteinExistence type="predicted"/>
<evidence type="ECO:0000313" key="2">
    <source>
        <dbReference type="Proteomes" id="UP000292535"/>
    </source>
</evidence>